<dbReference type="RefSeq" id="WP_258826157.1">
    <property type="nucleotide sequence ID" value="NZ_JANUHA010000001.1"/>
</dbReference>
<feature type="chain" id="PRO_5046113956" evidence="1">
    <location>
        <begin position="23"/>
        <end position="126"/>
    </location>
</feature>
<feature type="signal peptide" evidence="1">
    <location>
        <begin position="1"/>
        <end position="22"/>
    </location>
</feature>
<gene>
    <name evidence="2" type="ORF">NX780_01805</name>
</gene>
<sequence length="126" mass="13982">MPTISRLLAAGLLASASTCSFAGPTPAPVRAEIDALLGRIAASNCQFERNRSWHNAADARAHLLRKLTYIEKRTETITRTEQFIEHAASKSSFTGRPYRVRCGNGEPVESRAWLMRELQTLRSAKP</sequence>
<proteinExistence type="predicted"/>
<reference evidence="2 3" key="1">
    <citation type="submission" date="2022-08" db="EMBL/GenBank/DDBJ databases">
        <title>Reclassification of Massilia species as members of the genera Telluria, Duganella, Pseudoduganella, Mokoshia gen. nov. and Zemynaea gen. nov. using orthogonal and non-orthogonal genome-based approaches.</title>
        <authorList>
            <person name="Bowman J.P."/>
        </authorList>
    </citation>
    <scope>NUCLEOTIDE SEQUENCE [LARGE SCALE GENOMIC DNA]</scope>
    <source>
        <strain evidence="2 3">JCM 31661</strain>
    </source>
</reference>
<organism evidence="2 3">
    <name type="scientific">Massilia agri</name>
    <dbReference type="NCBI Taxonomy" id="1886785"/>
    <lineage>
        <taxon>Bacteria</taxon>
        <taxon>Pseudomonadati</taxon>
        <taxon>Pseudomonadota</taxon>
        <taxon>Betaproteobacteria</taxon>
        <taxon>Burkholderiales</taxon>
        <taxon>Oxalobacteraceae</taxon>
        <taxon>Telluria group</taxon>
        <taxon>Massilia</taxon>
    </lineage>
</organism>
<dbReference type="InterPro" id="IPR035242">
    <property type="entry name" value="DUF5329"/>
</dbReference>
<evidence type="ECO:0000313" key="3">
    <source>
        <dbReference type="Proteomes" id="UP001206572"/>
    </source>
</evidence>
<keyword evidence="1" id="KW-0732">Signal</keyword>
<accession>A0ABT2AFX7</accession>
<comment type="caution">
    <text evidence="2">The sequence shown here is derived from an EMBL/GenBank/DDBJ whole genome shotgun (WGS) entry which is preliminary data.</text>
</comment>
<dbReference type="EMBL" id="JANUHA010000001">
    <property type="protein sequence ID" value="MCS0595078.1"/>
    <property type="molecule type" value="Genomic_DNA"/>
</dbReference>
<keyword evidence="3" id="KW-1185">Reference proteome</keyword>
<dbReference type="Proteomes" id="UP001206572">
    <property type="component" value="Unassembled WGS sequence"/>
</dbReference>
<name>A0ABT2AFX7_9BURK</name>
<dbReference type="Pfam" id="PF17263">
    <property type="entry name" value="DUF5329"/>
    <property type="match status" value="1"/>
</dbReference>
<protein>
    <submittedName>
        <fullName evidence="2">DUF5329 domain-containing protein</fullName>
    </submittedName>
</protein>
<evidence type="ECO:0000313" key="2">
    <source>
        <dbReference type="EMBL" id="MCS0595078.1"/>
    </source>
</evidence>
<evidence type="ECO:0000256" key="1">
    <source>
        <dbReference type="SAM" id="SignalP"/>
    </source>
</evidence>